<proteinExistence type="predicted"/>
<keyword evidence="2" id="KW-1185">Reference proteome</keyword>
<dbReference type="Proteomes" id="UP000792457">
    <property type="component" value="Unassembled WGS sequence"/>
</dbReference>
<name>A0A8K0KDB3_LADFU</name>
<comment type="caution">
    <text evidence="1">The sequence shown here is derived from an EMBL/GenBank/DDBJ whole genome shotgun (WGS) entry which is preliminary data.</text>
</comment>
<dbReference type="AlphaFoldDB" id="A0A8K0KDB3"/>
<evidence type="ECO:0000313" key="2">
    <source>
        <dbReference type="Proteomes" id="UP000792457"/>
    </source>
</evidence>
<dbReference type="OrthoDB" id="2588832at2759"/>
<sequence length="94" mass="10645">MLRFGRVVFLTQKTLKCGEINQRLLATAPQVATKHQEEPKAKKGAKESKSFTMNIFRGTVEASQVFPYPDVLTAEQRDTLTLLVDPTVKFFQVM</sequence>
<organism evidence="1 2">
    <name type="scientific">Ladona fulva</name>
    <name type="common">Scarce chaser dragonfly</name>
    <name type="synonym">Libellula fulva</name>
    <dbReference type="NCBI Taxonomy" id="123851"/>
    <lineage>
        <taxon>Eukaryota</taxon>
        <taxon>Metazoa</taxon>
        <taxon>Ecdysozoa</taxon>
        <taxon>Arthropoda</taxon>
        <taxon>Hexapoda</taxon>
        <taxon>Insecta</taxon>
        <taxon>Pterygota</taxon>
        <taxon>Palaeoptera</taxon>
        <taxon>Odonata</taxon>
        <taxon>Epiprocta</taxon>
        <taxon>Anisoptera</taxon>
        <taxon>Libelluloidea</taxon>
        <taxon>Libellulidae</taxon>
        <taxon>Ladona</taxon>
    </lineage>
</organism>
<feature type="non-terminal residue" evidence="1">
    <location>
        <position position="1"/>
    </location>
</feature>
<evidence type="ECO:0000313" key="1">
    <source>
        <dbReference type="EMBL" id="KAG8232810.1"/>
    </source>
</evidence>
<protein>
    <submittedName>
        <fullName evidence="1">Uncharacterized protein</fullName>
    </submittedName>
</protein>
<dbReference type="EMBL" id="KZ308654">
    <property type="protein sequence ID" value="KAG8232810.1"/>
    <property type="molecule type" value="Genomic_DNA"/>
</dbReference>
<accession>A0A8K0KDB3</accession>
<reference evidence="1" key="2">
    <citation type="submission" date="2017-10" db="EMBL/GenBank/DDBJ databases">
        <title>Ladona fulva Genome sequencing and assembly.</title>
        <authorList>
            <person name="Murali S."/>
            <person name="Richards S."/>
            <person name="Bandaranaike D."/>
            <person name="Bellair M."/>
            <person name="Blankenburg K."/>
            <person name="Chao H."/>
            <person name="Dinh H."/>
            <person name="Doddapaneni H."/>
            <person name="Dugan-Rocha S."/>
            <person name="Elkadiri S."/>
            <person name="Gnanaolivu R."/>
            <person name="Hernandez B."/>
            <person name="Skinner E."/>
            <person name="Javaid M."/>
            <person name="Lee S."/>
            <person name="Li M."/>
            <person name="Ming W."/>
            <person name="Munidasa M."/>
            <person name="Muniz J."/>
            <person name="Nguyen L."/>
            <person name="Hughes D."/>
            <person name="Osuji N."/>
            <person name="Pu L.-L."/>
            <person name="Puazo M."/>
            <person name="Qu C."/>
            <person name="Quiroz J."/>
            <person name="Raj R."/>
            <person name="Weissenberger G."/>
            <person name="Xin Y."/>
            <person name="Zou X."/>
            <person name="Han Y."/>
            <person name="Worley K."/>
            <person name="Muzny D."/>
            <person name="Gibbs R."/>
        </authorList>
    </citation>
    <scope>NUCLEOTIDE SEQUENCE</scope>
    <source>
        <strain evidence="1">Sampled in the wild</strain>
    </source>
</reference>
<gene>
    <name evidence="1" type="ORF">J437_LFUL007964</name>
</gene>
<reference evidence="1" key="1">
    <citation type="submission" date="2013-04" db="EMBL/GenBank/DDBJ databases">
        <authorList>
            <person name="Qu J."/>
            <person name="Murali S.C."/>
            <person name="Bandaranaike D."/>
            <person name="Bellair M."/>
            <person name="Blankenburg K."/>
            <person name="Chao H."/>
            <person name="Dinh H."/>
            <person name="Doddapaneni H."/>
            <person name="Downs B."/>
            <person name="Dugan-Rocha S."/>
            <person name="Elkadiri S."/>
            <person name="Gnanaolivu R.D."/>
            <person name="Hernandez B."/>
            <person name="Javaid M."/>
            <person name="Jayaseelan J.C."/>
            <person name="Lee S."/>
            <person name="Li M."/>
            <person name="Ming W."/>
            <person name="Munidasa M."/>
            <person name="Muniz J."/>
            <person name="Nguyen L."/>
            <person name="Ongeri F."/>
            <person name="Osuji N."/>
            <person name="Pu L.-L."/>
            <person name="Puazo M."/>
            <person name="Qu C."/>
            <person name="Quiroz J."/>
            <person name="Raj R."/>
            <person name="Weissenberger G."/>
            <person name="Xin Y."/>
            <person name="Zou X."/>
            <person name="Han Y."/>
            <person name="Richards S."/>
            <person name="Worley K."/>
            <person name="Muzny D."/>
            <person name="Gibbs R."/>
        </authorList>
    </citation>
    <scope>NUCLEOTIDE SEQUENCE</scope>
    <source>
        <strain evidence="1">Sampled in the wild</strain>
    </source>
</reference>